<dbReference type="GO" id="GO:0004803">
    <property type="term" value="F:transposase activity"/>
    <property type="evidence" value="ECO:0007669"/>
    <property type="project" value="InterPro"/>
</dbReference>
<proteinExistence type="predicted"/>
<gene>
    <name evidence="3" type="ORF">CDA63_20090</name>
</gene>
<reference evidence="3 4" key="1">
    <citation type="submission" date="2017-06" db="EMBL/GenBank/DDBJ databases">
        <title>Hymenobacter amundsenii sp. nov. isolated from regoliths in Antarctica.</title>
        <authorList>
            <person name="Sedlacek I."/>
            <person name="Kralova S."/>
            <person name="Pantucek R."/>
            <person name="Svec P."/>
            <person name="Holochova P."/>
            <person name="Stankova E."/>
            <person name="Vrbovska V."/>
            <person name="Busse H.-J."/>
        </authorList>
    </citation>
    <scope>NUCLEOTIDE SEQUENCE [LARGE SCALE GENOMIC DNA]</scope>
    <source>
        <strain evidence="3 4">CCM 8682</strain>
    </source>
</reference>
<dbReference type="Pfam" id="PF13340">
    <property type="entry name" value="DUF4096"/>
    <property type="match status" value="1"/>
</dbReference>
<dbReference type="NCBIfam" id="NF033580">
    <property type="entry name" value="transpos_IS5_3"/>
    <property type="match status" value="1"/>
</dbReference>
<feature type="domain" description="Transposase IS4-like" evidence="1">
    <location>
        <begin position="94"/>
        <end position="248"/>
    </location>
</feature>
<dbReference type="AlphaFoldDB" id="A0A246FFM6"/>
<dbReference type="Pfam" id="PF01609">
    <property type="entry name" value="DDE_Tnp_1"/>
    <property type="match status" value="1"/>
</dbReference>
<dbReference type="PANTHER" id="PTHR30007:SF0">
    <property type="entry name" value="TRANSPOSASE"/>
    <property type="match status" value="1"/>
</dbReference>
<sequence length="260" mass="29421">MVDGYQPLTDSQWQVIAPLLPLQRKRRLCLRQVVDALRYICRTGCQWRSLPACFPPWSAVYYYFARWQSTGLLHGLNEAANRADRLACKQLATPSLALVDAQSVKLAPRLGQQRGLDAHKRVNGRKRQVLCDTGGRIWRVHVHAANGHDSRAAGPLLPAPTQLCPAWASRLRKVLTDKAYCGRFAQHVQALGWQHQVASRPPSATRGFVPVAQRWVVERTFAWLNCFRRLAMDYERTTASHAAWLLVANLTMTLRRATAH</sequence>
<name>A0A246FFM6_9BACT</name>
<dbReference type="GO" id="GO:0006313">
    <property type="term" value="P:DNA transposition"/>
    <property type="evidence" value="ECO:0007669"/>
    <property type="project" value="InterPro"/>
</dbReference>
<dbReference type="OrthoDB" id="1270539at2"/>
<comment type="caution">
    <text evidence="3">The sequence shown here is derived from an EMBL/GenBank/DDBJ whole genome shotgun (WGS) entry which is preliminary data.</text>
</comment>
<protein>
    <submittedName>
        <fullName evidence="3">Uncharacterized protein</fullName>
    </submittedName>
</protein>
<dbReference type="RefSeq" id="WP_088466228.1">
    <property type="nucleotide sequence ID" value="NZ_NIRR01000099.1"/>
</dbReference>
<dbReference type="GO" id="GO:0003677">
    <property type="term" value="F:DNA binding"/>
    <property type="evidence" value="ECO:0007669"/>
    <property type="project" value="InterPro"/>
</dbReference>
<accession>A0A246FFM6</accession>
<dbReference type="InterPro" id="IPR002559">
    <property type="entry name" value="Transposase_11"/>
</dbReference>
<dbReference type="PANTHER" id="PTHR30007">
    <property type="entry name" value="PHP DOMAIN PROTEIN"/>
    <property type="match status" value="1"/>
</dbReference>
<dbReference type="Proteomes" id="UP000197277">
    <property type="component" value="Unassembled WGS sequence"/>
</dbReference>
<dbReference type="EMBL" id="NIRR01000099">
    <property type="protein sequence ID" value="OWP61314.1"/>
    <property type="molecule type" value="Genomic_DNA"/>
</dbReference>
<evidence type="ECO:0000259" key="2">
    <source>
        <dbReference type="Pfam" id="PF13340"/>
    </source>
</evidence>
<evidence type="ECO:0000313" key="3">
    <source>
        <dbReference type="EMBL" id="OWP61314.1"/>
    </source>
</evidence>
<organism evidence="3 4">
    <name type="scientific">Hymenobacter amundsenii</name>
    <dbReference type="NCBI Taxonomy" id="2006685"/>
    <lineage>
        <taxon>Bacteria</taxon>
        <taxon>Pseudomonadati</taxon>
        <taxon>Bacteroidota</taxon>
        <taxon>Cytophagia</taxon>
        <taxon>Cytophagales</taxon>
        <taxon>Hymenobacteraceae</taxon>
        <taxon>Hymenobacter</taxon>
    </lineage>
</organism>
<evidence type="ECO:0000313" key="4">
    <source>
        <dbReference type="Proteomes" id="UP000197277"/>
    </source>
</evidence>
<evidence type="ECO:0000259" key="1">
    <source>
        <dbReference type="Pfam" id="PF01609"/>
    </source>
</evidence>
<feature type="domain" description="Insertion element IS402-like" evidence="2">
    <location>
        <begin position="8"/>
        <end position="75"/>
    </location>
</feature>
<dbReference type="InterPro" id="IPR025161">
    <property type="entry name" value="IS402-like_dom"/>
</dbReference>
<keyword evidence="4" id="KW-1185">Reference proteome</keyword>